<evidence type="ECO:0000259" key="2">
    <source>
        <dbReference type="SMART" id="SM00903"/>
    </source>
</evidence>
<feature type="domain" description="Flavin reductase like" evidence="2">
    <location>
        <begin position="37"/>
        <end position="186"/>
    </location>
</feature>
<dbReference type="EC" id="1.-.-.-" evidence="3"/>
<sequence length="190" mass="19960">MQTAMIERSLPMAPMMSRSKSCSAGQVVAAGRFRAGMAKLGGACTIITSSYAGERAGLTATAVCSVSAEPPRLLVCINRNVRAHQVITAGGVLGVNVLDARHETLAMRFAGMVDGVVGGDRFLEGDWADSDNGVPILRDALVSFECHVIDETVSGTHSIFLCEVTDIGTSDSAAHALVYFNRQFVPIATA</sequence>
<dbReference type="RefSeq" id="WP_349282112.1">
    <property type="nucleotide sequence ID" value="NZ_CBCSCU010000025.1"/>
</dbReference>
<dbReference type="Pfam" id="PF01613">
    <property type="entry name" value="Flavin_Reduct"/>
    <property type="match status" value="1"/>
</dbReference>
<dbReference type="PANTHER" id="PTHR30466:SF1">
    <property type="entry name" value="FMN REDUCTASE (NADH) RUTF"/>
    <property type="match status" value="1"/>
</dbReference>
<dbReference type="Gene3D" id="2.30.110.10">
    <property type="entry name" value="Electron Transport, Fmn-binding Protein, Chain A"/>
    <property type="match status" value="1"/>
</dbReference>
<name>A0AAU7LXU3_9BURK</name>
<gene>
    <name evidence="3" type="ORF">ABLV49_22510</name>
</gene>
<organism evidence="3">
    <name type="scientific">Polaromonas hydrogenivorans</name>
    <dbReference type="NCBI Taxonomy" id="335476"/>
    <lineage>
        <taxon>Bacteria</taxon>
        <taxon>Pseudomonadati</taxon>
        <taxon>Pseudomonadota</taxon>
        <taxon>Betaproteobacteria</taxon>
        <taxon>Burkholderiales</taxon>
        <taxon>Comamonadaceae</taxon>
        <taxon>Polaromonas</taxon>
    </lineage>
</organism>
<keyword evidence="1 3" id="KW-0560">Oxidoreductase</keyword>
<accession>A0AAU7LXU3</accession>
<dbReference type="SMART" id="SM00903">
    <property type="entry name" value="Flavin_Reduct"/>
    <property type="match status" value="1"/>
</dbReference>
<dbReference type="SUPFAM" id="SSF50475">
    <property type="entry name" value="FMN-binding split barrel"/>
    <property type="match status" value="1"/>
</dbReference>
<proteinExistence type="predicted"/>
<dbReference type="EMBL" id="CP157676">
    <property type="protein sequence ID" value="XBP72494.1"/>
    <property type="molecule type" value="Genomic_DNA"/>
</dbReference>
<dbReference type="InterPro" id="IPR012349">
    <property type="entry name" value="Split_barrel_FMN-bd"/>
</dbReference>
<dbReference type="InterPro" id="IPR050268">
    <property type="entry name" value="NADH-dep_flavin_reductase"/>
</dbReference>
<dbReference type="AlphaFoldDB" id="A0AAU7LXU3"/>
<reference evidence="3" key="1">
    <citation type="submission" date="2024-05" db="EMBL/GenBank/DDBJ databases">
        <authorList>
            <person name="Bunk B."/>
            <person name="Swiderski J."/>
            <person name="Sproer C."/>
            <person name="Thiel V."/>
        </authorList>
    </citation>
    <scope>NUCLEOTIDE SEQUENCE</scope>
    <source>
        <strain evidence="3">DSM 17735</strain>
        <plasmid evidence="3">p1</plasmid>
    </source>
</reference>
<evidence type="ECO:0000256" key="1">
    <source>
        <dbReference type="ARBA" id="ARBA00023002"/>
    </source>
</evidence>
<keyword evidence="3" id="KW-0614">Plasmid</keyword>
<dbReference type="GO" id="GO:0010181">
    <property type="term" value="F:FMN binding"/>
    <property type="evidence" value="ECO:0007669"/>
    <property type="project" value="InterPro"/>
</dbReference>
<dbReference type="GO" id="GO:0042602">
    <property type="term" value="F:riboflavin reductase (NADPH) activity"/>
    <property type="evidence" value="ECO:0007669"/>
    <property type="project" value="TreeGrafter"/>
</dbReference>
<evidence type="ECO:0000313" key="3">
    <source>
        <dbReference type="EMBL" id="XBP72494.1"/>
    </source>
</evidence>
<protein>
    <submittedName>
        <fullName evidence="3">Flavin reductase family protein</fullName>
        <ecNumber evidence="3">1.-.-.-</ecNumber>
    </submittedName>
</protein>
<geneLocation type="plasmid" evidence="3">
    <name>p1</name>
</geneLocation>
<dbReference type="InterPro" id="IPR002563">
    <property type="entry name" value="Flavin_Rdtase-like_dom"/>
</dbReference>
<dbReference type="PANTHER" id="PTHR30466">
    <property type="entry name" value="FLAVIN REDUCTASE"/>
    <property type="match status" value="1"/>
</dbReference>
<dbReference type="GO" id="GO:0006208">
    <property type="term" value="P:pyrimidine nucleobase catabolic process"/>
    <property type="evidence" value="ECO:0007669"/>
    <property type="project" value="TreeGrafter"/>
</dbReference>